<feature type="compositionally biased region" description="Pro residues" evidence="4">
    <location>
        <begin position="451"/>
        <end position="463"/>
    </location>
</feature>
<dbReference type="EMBL" id="GL349446">
    <property type="protein sequence ID" value="KNC47426.1"/>
    <property type="molecule type" value="Genomic_DNA"/>
</dbReference>
<feature type="region of interest" description="Disordered" evidence="4">
    <location>
        <begin position="116"/>
        <end position="144"/>
    </location>
</feature>
<dbReference type="eggNOG" id="KOG1796">
    <property type="taxonomic scope" value="Eukaryota"/>
</dbReference>
<dbReference type="GO" id="GO:0045053">
    <property type="term" value="P:protein retention in Golgi apparatus"/>
    <property type="evidence" value="ECO:0007669"/>
    <property type="project" value="TreeGrafter"/>
</dbReference>
<dbReference type="InterPro" id="IPR026847">
    <property type="entry name" value="VPS13"/>
</dbReference>
<keyword evidence="3" id="KW-0445">Lipid transport</keyword>
<evidence type="ECO:0000256" key="4">
    <source>
        <dbReference type="SAM" id="MobiDB-lite"/>
    </source>
</evidence>
<keyword evidence="2" id="KW-0813">Transport</keyword>
<dbReference type="RefSeq" id="XP_013759762.1">
    <property type="nucleotide sequence ID" value="XM_013904308.1"/>
</dbReference>
<dbReference type="eggNOG" id="KOG1809">
    <property type="taxonomic scope" value="Eukaryota"/>
</dbReference>
<feature type="domain" description="Chorein N-terminal" evidence="5">
    <location>
        <begin position="1"/>
        <end position="499"/>
    </location>
</feature>
<dbReference type="Pfam" id="PF12624">
    <property type="entry name" value="VPS13_N"/>
    <property type="match status" value="1"/>
</dbReference>
<dbReference type="Proteomes" id="UP000054408">
    <property type="component" value="Unassembled WGS sequence"/>
</dbReference>
<dbReference type="GO" id="GO:0006869">
    <property type="term" value="P:lipid transport"/>
    <property type="evidence" value="ECO:0007669"/>
    <property type="project" value="UniProtKB-KW"/>
</dbReference>
<gene>
    <name evidence="7" type="ORF">AMSG_03859</name>
</gene>
<dbReference type="PANTHER" id="PTHR16166:SF93">
    <property type="entry name" value="INTERMEMBRANE LIPID TRANSFER PROTEIN VPS13"/>
    <property type="match status" value="1"/>
</dbReference>
<organism evidence="7 8">
    <name type="scientific">Thecamonas trahens ATCC 50062</name>
    <dbReference type="NCBI Taxonomy" id="461836"/>
    <lineage>
        <taxon>Eukaryota</taxon>
        <taxon>Apusozoa</taxon>
        <taxon>Apusomonadida</taxon>
        <taxon>Apusomonadidae</taxon>
        <taxon>Thecamonas</taxon>
    </lineage>
</organism>
<accession>A0A0L0D5R0</accession>
<feature type="region of interest" description="Disordered" evidence="4">
    <location>
        <begin position="2383"/>
        <end position="2402"/>
    </location>
</feature>
<dbReference type="GeneID" id="25563431"/>
<proteinExistence type="inferred from homology"/>
<evidence type="ECO:0000259" key="6">
    <source>
        <dbReference type="Pfam" id="PF25036"/>
    </source>
</evidence>
<feature type="region of interest" description="Disordered" evidence="4">
    <location>
        <begin position="451"/>
        <end position="473"/>
    </location>
</feature>
<dbReference type="Pfam" id="PF25036">
    <property type="entry name" value="VPS13_VAB"/>
    <property type="match status" value="1"/>
</dbReference>
<feature type="domain" description="Vacuolar protein sorting-associated protein 13 VPS13 adaptor binding" evidence="6">
    <location>
        <begin position="1807"/>
        <end position="2327"/>
    </location>
</feature>
<evidence type="ECO:0000313" key="8">
    <source>
        <dbReference type="Proteomes" id="UP000054408"/>
    </source>
</evidence>
<reference evidence="7 8" key="1">
    <citation type="submission" date="2010-05" db="EMBL/GenBank/DDBJ databases">
        <title>The Genome Sequence of Thecamonas trahens ATCC 50062.</title>
        <authorList>
            <consortium name="The Broad Institute Genome Sequencing Platform"/>
            <person name="Russ C."/>
            <person name="Cuomo C."/>
            <person name="Shea T."/>
            <person name="Young S.K."/>
            <person name="Zeng Q."/>
            <person name="Koehrsen M."/>
            <person name="Haas B."/>
            <person name="Borodovsky M."/>
            <person name="Guigo R."/>
            <person name="Alvarado L."/>
            <person name="Berlin A."/>
            <person name="Bochicchio J."/>
            <person name="Borenstein D."/>
            <person name="Chapman S."/>
            <person name="Chen Z."/>
            <person name="Freedman E."/>
            <person name="Gellesch M."/>
            <person name="Goldberg J."/>
            <person name="Griggs A."/>
            <person name="Gujja S."/>
            <person name="Heilman E."/>
            <person name="Heiman D."/>
            <person name="Hepburn T."/>
            <person name="Howarth C."/>
            <person name="Jen D."/>
            <person name="Larson L."/>
            <person name="Mehta T."/>
            <person name="Park D."/>
            <person name="Pearson M."/>
            <person name="Roberts A."/>
            <person name="Saif S."/>
            <person name="Shenoy N."/>
            <person name="Sisk P."/>
            <person name="Stolte C."/>
            <person name="Sykes S."/>
            <person name="Thomson T."/>
            <person name="Walk T."/>
            <person name="White J."/>
            <person name="Yandava C."/>
            <person name="Burger G."/>
            <person name="Gray M.W."/>
            <person name="Holland P.W.H."/>
            <person name="King N."/>
            <person name="Lang F.B.F."/>
            <person name="Roger A.J."/>
            <person name="Ruiz-Trillo I."/>
            <person name="Lander E."/>
            <person name="Nusbaum C."/>
        </authorList>
    </citation>
    <scope>NUCLEOTIDE SEQUENCE [LARGE SCALE GENOMIC DNA]</scope>
    <source>
        <strain evidence="7 8">ATCC 50062</strain>
    </source>
</reference>
<dbReference type="InterPro" id="IPR026854">
    <property type="entry name" value="VPS13_N"/>
</dbReference>
<evidence type="ECO:0000256" key="3">
    <source>
        <dbReference type="ARBA" id="ARBA00023055"/>
    </source>
</evidence>
<dbReference type="GO" id="GO:0006623">
    <property type="term" value="P:protein targeting to vacuole"/>
    <property type="evidence" value="ECO:0007669"/>
    <property type="project" value="TreeGrafter"/>
</dbReference>
<name>A0A0L0D5R0_THETB</name>
<feature type="compositionally biased region" description="Acidic residues" evidence="4">
    <location>
        <begin position="2385"/>
        <end position="2402"/>
    </location>
</feature>
<evidence type="ECO:0000313" key="7">
    <source>
        <dbReference type="EMBL" id="KNC47426.1"/>
    </source>
</evidence>
<feature type="region of interest" description="Disordered" evidence="4">
    <location>
        <begin position="503"/>
        <end position="522"/>
    </location>
</feature>
<protein>
    <submittedName>
        <fullName evidence="7">Vacuolar protein sorting-associated protein</fullName>
    </submittedName>
</protein>
<dbReference type="PANTHER" id="PTHR16166">
    <property type="entry name" value="VACUOLAR PROTEIN SORTING-ASSOCIATED PROTEIN VPS13"/>
    <property type="match status" value="1"/>
</dbReference>
<evidence type="ECO:0000256" key="1">
    <source>
        <dbReference type="ARBA" id="ARBA00006545"/>
    </source>
</evidence>
<evidence type="ECO:0000256" key="2">
    <source>
        <dbReference type="ARBA" id="ARBA00022448"/>
    </source>
</evidence>
<dbReference type="OrthoDB" id="428159at2759"/>
<keyword evidence="8" id="KW-1185">Reference proteome</keyword>
<sequence length="3038" mass="318369">MLGSLASSLFTRALGEYFESHSLASVGLRDSSVHFTDVVLAPAVIDSLGLPLALFHGTAKSLTFTAPLKKLNSSPASLVMSDIAIVLVPPGWDLARAHAAKIRALESLEARKAAIASRPDSPSSDSPAAAASPTAAASSSAPETESKSSRLLASVVSNMSLELNNVHVRIELDSASAAAAPVALGFTCERLTVDTTDADFQTAFVKAVLPFVYRSAALAGFSIYAGVVAPASLVSRHPVPHFAKHMAAAAEAAPRDVLLLPTSASARLQQPRSPTDLLTLALDLDALSASVSPHALAALSRLRDALLAPRAPAPHLAHRPRVPVLADPLAWFRYAATAVLAQVHDRASRRTPRYLAARRKARLAYMNLWQEILTSKDGKLKRKADAAALDTLEHELSFDDIRLFRIMAEISLAKSNALALRFPNAPAALRLAGKRSRKTSVASRMMRVFRKPPPAPAVAPPPASGKATISQQPKSLGSLDDWLTEDQWAELYAALACDAASDLTESSPASTPRTSATATPDDAALSTRLSLSVGLLRVAVIDAAGSRLATLASGALSTSYTSTLGGSFHVDAALSRLKAFDHTQTDGKRKLVLGPRFASRGAAADTPDFALTYAGHASDSGTASGDVATSIAIRAAPLLAHASLPLAHAVTHAFAHPADTRAADSWEHLYARYGDSWHLFAREITAQLNQALAPASSPRDLSLDVGDSRLVFDLPGSGEALVLDFGSVTCTAPPPDAHILLPALTLPFTLHWARAKPDPSLPSLFLAGHFTSPITLHISDASLGQLIRLGTAWADVGSAAPPPPPTAPPSPAALAQASSEAELLPTAVRSLSSDTLALLVPSTLLAARVTFASLAVELHSAREDAPPLLVLTANGIDLQRTGRMFDTRTSASLTSGVALHFADRRKPVIHISSLAYSALAVSPLSPLHASPRSGPLFTKSVHVGDIALDLLPPAVDAVLLWLSHVVAGSGPPGSSGPPLAQGSLSATASSSLAQVHGRYSLALYGAAITVVTAAADDRPLATASVPAWRITSMTTRDLSELLVELDDLALTDATTPHARYATILAAPEQDSKLVSISVHESTTAAVVDVAIAPLELIVLGSSLAMLGKVAEYAATAGAELALCADGFGRGRLDRLTPSALEEWSARLQALDLSYALSTGAARIVVPAAAAGPHVFIASATRIKARSGAVGAPGFQLTVADASISTGRHGALSGLADRLIVLPVDIVVLQQEKLKLWELAWAHSVTAQLGPDDIELLTTLLTAESGNMRDIGPLLDLASPTAHPPAPALEATPSYRDGPVSLAFELALRLPGASLHLADAAGIELFRVKAGELSLDLSRYSDGLVSANAALAAASLGDTTTPSHRLHPAHAQAAGVCAVRVQLTTGGPDLALSVVLSLDGLTVYPLHPVWEQVATLVPTSTSSSPADCPGSPSRASLLEAIEARAARMSISATLCDLQLLFLGQPASHVSDTVAVLLDVLDTSYAHNARRAQTSAFASFKHCQVVRCVAAAAKRSTILAPATLELHLASAGTEPLDLDVDISALSIDISARDLVLVRAILEQLPPSDDVGAIAVEETPALTGPARLQAQLRRSLHLLSRLARGRAGSEQLSVTAKAIQVLVVDDRGECLATPVGRSGLSAVELQLAGWSDDATANGVVTFELSADVYNTETVAWEPLVEPWTAFAKLVTGCVVEAGSTRCLNINATPRAVGVLLSGVALIEARSAGGRKVGWAAAAAAAAAADVDSPSLNAMPYRLVNETGEPLTLSYAIDAEESLPVETTSVRRGDVVGFALETPGRAARRDGDAHHDVHIQIRGYQPGIHVDVDAVGAAAYAVVCTETGAARQVVVAVAMAHRCKVLRIGSGLAVANNCTEPLAIREAGTEGDGWQLPAGDRIPIPLAAAQSAFEVALPHCAWSTSVIDARSASSPRTVVCHKASGKGHAVLTATAKTEHLDSLGAYLLVLRPPLTLINALPVPMNIRVSKGKRVVFESGMRCGESLPIHIDYAGPESVNLSVCPKLFGWSAATPLTTSRIVVRDLAGAELRLGLHCEGEQAFTLYAPYWMVNATREPLVFRQAETVLARDAKSAGQHAPRSAMSAPSPVMFSLVHMAMGRTAQVGMAVSARRREMAWSKPFGIDSVGTTGSVTVVAGALALELGLDIKLGPGVFQLTKVVTVSYRVVVRNTLEVPIRLRLSTDQTSKSGKDARMKLEPGEARHVVWPIGSASSRRMAMRPRGTGHGWSTEFAVDSIGEFALKCTGDGVSMFLSWIHVALSAATLIVTMAPAAGAPPFVVSNETPFAVSLRQLPDGVPEVFEPWCMAAPYAWDAPQGALLAELAVDDPTATGAVRLALAEIGSHHSHLVLEPSGAVVKVKVATSGRTLLVELSPADDGDEESEGDDVGEDGAEAKVGADRAVFISLARLALSLVCRQGVDSTGSVREVALLTAEGVFAEVSVDGSDRTLYELALREVQIDNQLLDAQYPVMLAFDRAPNDDGGRGAWKTKPAVHVTAVERSSPDEAVVVFEHLEVLVQAMRLELDEAALFAILDYMFQCAEALPDAASGAMQERDDGAGASHTEALCALEGLSTSEFVDAAGHSSVVGALAREIVPRSQVARKGCGRQSHDVLAGTMVYFKVLFLSPISVMLTYTGSGSGAGAQYGQSSQISRALVSLGVTMVEVEQVAIALNALVLEHVFTSQDLAGCVGQHYSSQLYYQLYKVVGSFAVLGDPATLLGGLGSGVRDFFFEPARGLIRSPAEFARGLGAGSASLVKNVVYGVFNTTSKVTGAVGSGLGMLSLDDEWRRNRERSQRARPAHVVAGLTSGVRDMSRGVASGIAGLVVHPVQGARSGGALGLLRGLGKGVVGAAVKPVTGVLDLAAQTSRGIKNTTRLLERSVTRKRRPRLVGIDNVVHRYNVEGARVQLLLHQLAPGDRYAFHVLIRIASTSSAGDGETVADDAYYWLLASEHWVFLLHLRRNRRRKLQSKVVWRMAVAKLGSVDVDDDGVSLVARSGKVQRVALPDEAQRASVVSRLVRLVPVRGLA</sequence>
<dbReference type="InterPro" id="IPR009543">
    <property type="entry name" value="VPS13_VAB"/>
</dbReference>
<comment type="similarity">
    <text evidence="1">Belongs to the VPS13 family.</text>
</comment>
<feature type="compositionally biased region" description="Low complexity" evidence="4">
    <location>
        <begin position="116"/>
        <end position="143"/>
    </location>
</feature>
<evidence type="ECO:0000259" key="5">
    <source>
        <dbReference type="Pfam" id="PF12624"/>
    </source>
</evidence>